<keyword evidence="3" id="KW-1185">Reference proteome</keyword>
<proteinExistence type="predicted"/>
<keyword evidence="1" id="KW-0732">Signal</keyword>
<dbReference type="Proteomes" id="UP000215509">
    <property type="component" value="Unassembled WGS sequence"/>
</dbReference>
<dbReference type="AlphaFoldDB" id="A0A229UH01"/>
<gene>
    <name evidence="2" type="ORF">CF651_29650</name>
</gene>
<feature type="chain" id="PRO_5012285525" description="Copper amine oxidase-like N-terminal domain-containing protein" evidence="1">
    <location>
        <begin position="25"/>
        <end position="555"/>
    </location>
</feature>
<organism evidence="2 3">
    <name type="scientific">Paenibacillus rigui</name>
    <dbReference type="NCBI Taxonomy" id="554312"/>
    <lineage>
        <taxon>Bacteria</taxon>
        <taxon>Bacillati</taxon>
        <taxon>Bacillota</taxon>
        <taxon>Bacilli</taxon>
        <taxon>Bacillales</taxon>
        <taxon>Paenibacillaceae</taxon>
        <taxon>Paenibacillus</taxon>
    </lineage>
</organism>
<protein>
    <recommendedName>
        <fullName evidence="4">Copper amine oxidase-like N-terminal domain-containing protein</fullName>
    </recommendedName>
</protein>
<name>A0A229UH01_9BACL</name>
<dbReference type="RefSeq" id="WP_094018481.1">
    <property type="nucleotide sequence ID" value="NZ_NMQW01000058.1"/>
</dbReference>
<dbReference type="EMBL" id="NMQW01000058">
    <property type="protein sequence ID" value="OXM82676.1"/>
    <property type="molecule type" value="Genomic_DNA"/>
</dbReference>
<dbReference type="OrthoDB" id="5136768at2"/>
<sequence>MKKRILSILIMLSVFLSMAIPGFAASSNVSVDNKSREFEIGRVNISSVPLPSYVKLKKGTYTYSGKVLISYNTDADIGTTDYYNLAVLNDDGTNFKSIFSGIIPTKPKANGIRYMPFQDNKRLLLGDYVLECSPSLDNCKSNKLVPVVYPSILENDARTTNHWSEIIIAPDNKHMSWTMLRSDLGAAAAIGVLERKSDTYVIENAQLISTVPYFKNDPKNPGFIIPQTLRGGEVKQFVRGGSAISVVGQKLYNTTDSLVQDLTSEKVTQITYTPGYDETTIFSPDERLGIVMSTRFSNHTDPAIFGVMPRPYASYTSAGLTSFLYTYAVTGVRKFRAGNIGPVLIDIKRSMNEPEYKGVQLTTDENWVFASPMSWHPDGKRALWAERYRGTDSQMRLQVAKLLDYKPNKPIPYKKTPDNIPYGIKDLTVLNNVNPNVEGKIEGKHSGYIAYTRTVSPNYTGKTVSQYVNFSDDGVNFYNGYEKLNYNYASESRYEANIQLTGIKPGEMNLRATFSVLGGATPAKLLFDIDSDGKPKSYGYTKYGGKTLNIEDLLQ</sequence>
<feature type="signal peptide" evidence="1">
    <location>
        <begin position="1"/>
        <end position="24"/>
    </location>
</feature>
<comment type="caution">
    <text evidence="2">The sequence shown here is derived from an EMBL/GenBank/DDBJ whole genome shotgun (WGS) entry which is preliminary data.</text>
</comment>
<evidence type="ECO:0008006" key="4">
    <source>
        <dbReference type="Google" id="ProtNLM"/>
    </source>
</evidence>
<evidence type="ECO:0000256" key="1">
    <source>
        <dbReference type="SAM" id="SignalP"/>
    </source>
</evidence>
<evidence type="ECO:0000313" key="3">
    <source>
        <dbReference type="Proteomes" id="UP000215509"/>
    </source>
</evidence>
<accession>A0A229UH01</accession>
<reference evidence="2 3" key="1">
    <citation type="submission" date="2017-07" db="EMBL/GenBank/DDBJ databases">
        <title>Genome sequencing and assembly of Paenibacillus rigui.</title>
        <authorList>
            <person name="Mayilraj S."/>
        </authorList>
    </citation>
    <scope>NUCLEOTIDE SEQUENCE [LARGE SCALE GENOMIC DNA]</scope>
    <source>
        <strain evidence="2 3">JCM 16352</strain>
    </source>
</reference>
<evidence type="ECO:0000313" key="2">
    <source>
        <dbReference type="EMBL" id="OXM82676.1"/>
    </source>
</evidence>